<dbReference type="AlphaFoldDB" id="A0A9D4I8P3"/>
<reference evidence="1" key="2">
    <citation type="submission" date="2020-11" db="EMBL/GenBank/DDBJ databases">
        <authorList>
            <person name="McCartney M.A."/>
            <person name="Auch B."/>
            <person name="Kono T."/>
            <person name="Mallez S."/>
            <person name="Becker A."/>
            <person name="Gohl D.M."/>
            <person name="Silverstein K.A.T."/>
            <person name="Koren S."/>
            <person name="Bechman K.B."/>
            <person name="Herman A."/>
            <person name="Abrahante J.E."/>
            <person name="Garbe J."/>
        </authorList>
    </citation>
    <scope>NUCLEOTIDE SEQUENCE</scope>
    <source>
        <strain evidence="1">Duluth1</strain>
        <tissue evidence="1">Whole animal</tissue>
    </source>
</reference>
<evidence type="ECO:0000313" key="2">
    <source>
        <dbReference type="Proteomes" id="UP000828390"/>
    </source>
</evidence>
<proteinExistence type="predicted"/>
<dbReference type="PANTHER" id="PTHR46830:SF1">
    <property type="entry name" value="ALPHA-1,4-N-ACETYLGLUCOSAMINYLTRANSFERASE"/>
    <property type="match status" value="1"/>
</dbReference>
<comment type="caution">
    <text evidence="1">The sequence shown here is derived from an EMBL/GenBank/DDBJ whole genome shotgun (WGS) entry which is preliminary data.</text>
</comment>
<protein>
    <submittedName>
        <fullName evidence="1">Uncharacterized protein</fullName>
    </submittedName>
</protein>
<keyword evidence="2" id="KW-1185">Reference proteome</keyword>
<dbReference type="InterPro" id="IPR007577">
    <property type="entry name" value="GlycoTrfase_DXD_sugar-bd_CS"/>
</dbReference>
<name>A0A9D4I8P3_DREPO</name>
<dbReference type="Gene3D" id="3.90.550.20">
    <property type="match status" value="1"/>
</dbReference>
<organism evidence="1 2">
    <name type="scientific">Dreissena polymorpha</name>
    <name type="common">Zebra mussel</name>
    <name type="synonym">Mytilus polymorpha</name>
    <dbReference type="NCBI Taxonomy" id="45954"/>
    <lineage>
        <taxon>Eukaryota</taxon>
        <taxon>Metazoa</taxon>
        <taxon>Spiralia</taxon>
        <taxon>Lophotrochozoa</taxon>
        <taxon>Mollusca</taxon>
        <taxon>Bivalvia</taxon>
        <taxon>Autobranchia</taxon>
        <taxon>Heteroconchia</taxon>
        <taxon>Euheterodonta</taxon>
        <taxon>Imparidentia</taxon>
        <taxon>Neoheterodontei</taxon>
        <taxon>Myida</taxon>
        <taxon>Dreissenoidea</taxon>
        <taxon>Dreissenidae</taxon>
        <taxon>Dreissena</taxon>
    </lineage>
</organism>
<gene>
    <name evidence="1" type="ORF">DPMN_188627</name>
</gene>
<sequence>MTLLFDTSASHPEANLAVAMAHDHDPDFKQFMRAYAKSKTVPEKIKLCGNIEKGLKLNVNAPCYVIDTHITPRDIFDLDSPFGSLARRLVYGSEEIKRPTPVLPGTIPKIVHYVWFGVREMDFRMYLSILSALYIVNPDKVFIHGDGGLTGKYLAKIRHDKRVVLIKRERPYEVYRHQVKYIEHSSNIVQAEVLLKYGGIYMDWDALWLKSPDELIQTGYDAIANFDHMQYGKFPETINLGVVMTKPKSTFIKRWQDALRNFKTNDYLYNAVELPYKIYEKYPEYLFIERHLQVMCYELKCHPTFKDNYKDFMNEQAFDWRTEADALHFTIPDPEELKDEKKCRNVVGRFADICHHILKHELKIPLTV</sequence>
<dbReference type="PANTHER" id="PTHR46830">
    <property type="entry name" value="TRANSFERASE, PUTATIVE-RELATED"/>
    <property type="match status" value="1"/>
</dbReference>
<dbReference type="Proteomes" id="UP000828390">
    <property type="component" value="Unassembled WGS sequence"/>
</dbReference>
<evidence type="ECO:0000313" key="1">
    <source>
        <dbReference type="EMBL" id="KAH3753971.1"/>
    </source>
</evidence>
<dbReference type="SUPFAM" id="SSF53448">
    <property type="entry name" value="Nucleotide-diphospho-sugar transferases"/>
    <property type="match status" value="1"/>
</dbReference>
<reference evidence="1" key="1">
    <citation type="journal article" date="2019" name="bioRxiv">
        <title>The Genome of the Zebra Mussel, Dreissena polymorpha: A Resource for Invasive Species Research.</title>
        <authorList>
            <person name="McCartney M.A."/>
            <person name="Auch B."/>
            <person name="Kono T."/>
            <person name="Mallez S."/>
            <person name="Zhang Y."/>
            <person name="Obille A."/>
            <person name="Becker A."/>
            <person name="Abrahante J.E."/>
            <person name="Garbe J."/>
            <person name="Badalamenti J.P."/>
            <person name="Herman A."/>
            <person name="Mangelson H."/>
            <person name="Liachko I."/>
            <person name="Sullivan S."/>
            <person name="Sone E.D."/>
            <person name="Koren S."/>
            <person name="Silverstein K.A.T."/>
            <person name="Beckman K.B."/>
            <person name="Gohl D.M."/>
        </authorList>
    </citation>
    <scope>NUCLEOTIDE SEQUENCE</scope>
    <source>
        <strain evidence="1">Duluth1</strain>
        <tissue evidence="1">Whole animal</tissue>
    </source>
</reference>
<dbReference type="InterPro" id="IPR029044">
    <property type="entry name" value="Nucleotide-diphossugar_trans"/>
</dbReference>
<accession>A0A9D4I8P3</accession>
<dbReference type="EMBL" id="JAIWYP010000010">
    <property type="protein sequence ID" value="KAH3753971.1"/>
    <property type="molecule type" value="Genomic_DNA"/>
</dbReference>
<dbReference type="Pfam" id="PF04488">
    <property type="entry name" value="Gly_transf_sug"/>
    <property type="match status" value="1"/>
</dbReference>